<proteinExistence type="predicted"/>
<name>A0A0E9RBR3_ANGAN</name>
<accession>A0A0E9RBR3</accession>
<evidence type="ECO:0000313" key="1">
    <source>
        <dbReference type="EMBL" id="JAH26544.1"/>
    </source>
</evidence>
<protein>
    <submittedName>
        <fullName evidence="1">Uncharacterized protein</fullName>
    </submittedName>
</protein>
<sequence>MLASEIYHSLSLAYQIPALCPKEFLRICSVLCLRRGEMWELLLYTSCS</sequence>
<dbReference type="AlphaFoldDB" id="A0A0E9RBR3"/>
<dbReference type="EMBL" id="GBXM01082033">
    <property type="protein sequence ID" value="JAH26544.1"/>
    <property type="molecule type" value="Transcribed_RNA"/>
</dbReference>
<organism evidence="1">
    <name type="scientific">Anguilla anguilla</name>
    <name type="common">European freshwater eel</name>
    <name type="synonym">Muraena anguilla</name>
    <dbReference type="NCBI Taxonomy" id="7936"/>
    <lineage>
        <taxon>Eukaryota</taxon>
        <taxon>Metazoa</taxon>
        <taxon>Chordata</taxon>
        <taxon>Craniata</taxon>
        <taxon>Vertebrata</taxon>
        <taxon>Euteleostomi</taxon>
        <taxon>Actinopterygii</taxon>
        <taxon>Neopterygii</taxon>
        <taxon>Teleostei</taxon>
        <taxon>Anguilliformes</taxon>
        <taxon>Anguillidae</taxon>
        <taxon>Anguilla</taxon>
    </lineage>
</organism>
<reference evidence="1" key="1">
    <citation type="submission" date="2014-11" db="EMBL/GenBank/DDBJ databases">
        <authorList>
            <person name="Amaro Gonzalez C."/>
        </authorList>
    </citation>
    <scope>NUCLEOTIDE SEQUENCE</scope>
</reference>
<reference evidence="1" key="2">
    <citation type="journal article" date="2015" name="Fish Shellfish Immunol.">
        <title>Early steps in the European eel (Anguilla anguilla)-Vibrio vulnificus interaction in the gills: Role of the RtxA13 toxin.</title>
        <authorList>
            <person name="Callol A."/>
            <person name="Pajuelo D."/>
            <person name="Ebbesson L."/>
            <person name="Teles M."/>
            <person name="MacKenzie S."/>
            <person name="Amaro C."/>
        </authorList>
    </citation>
    <scope>NUCLEOTIDE SEQUENCE</scope>
</reference>